<evidence type="ECO:0000256" key="1">
    <source>
        <dbReference type="SAM" id="MobiDB-lite"/>
    </source>
</evidence>
<evidence type="ECO:0000313" key="5">
    <source>
        <dbReference type="Proteomes" id="UP000283993"/>
    </source>
</evidence>
<proteinExistence type="predicted"/>
<dbReference type="InterPro" id="IPR050570">
    <property type="entry name" value="Cell_wall_metabolism_enzyme"/>
</dbReference>
<dbReference type="Proteomes" id="UP000283993">
    <property type="component" value="Unassembled WGS sequence"/>
</dbReference>
<accession>A0A423PSD2</accession>
<sequence>MNASKDTDTPARTRFRADDRDRSRSPLRPWLLLLLLAALIALLASRPELRRDAAASGRSAVFDGLNIAPRRIYAWRLWLAGLDDSALGRRWTSAVERAGADPIVLGERYRDTHRFAPDTIEARVFRTTLERGRQLALRVTRTDDGRDRLYASVEHRSDGDADWSTVASVPTDGTRRRIMAEVDGDYRVVLQPELAADVAFTLAAATGGSLAFPVEGAAEPDIGSGFDAPRDGGTRDHHGVDIFAARGTPVRAVADGRVRTGTEGIGGNHVWLSSGMLGIGGARYYYAHLDAFEVESGDSVAAGDVLGTVGNTGNARTTPPHLHFGIYLSGGPVDPAPFLGPPPRLPAQ</sequence>
<comment type="caution">
    <text evidence="4">The sequence shown here is derived from an EMBL/GenBank/DDBJ whole genome shotgun (WGS) entry which is preliminary data.</text>
</comment>
<dbReference type="CDD" id="cd12797">
    <property type="entry name" value="M23_peptidase"/>
    <property type="match status" value="1"/>
</dbReference>
<gene>
    <name evidence="4" type="ORF">SAOR_05800</name>
</gene>
<feature type="region of interest" description="Disordered" evidence="1">
    <location>
        <begin position="1"/>
        <end position="22"/>
    </location>
</feature>
<keyword evidence="5" id="KW-1185">Reference proteome</keyword>
<dbReference type="Gene3D" id="2.70.70.10">
    <property type="entry name" value="Glucose Permease (Domain IIA)"/>
    <property type="match status" value="1"/>
</dbReference>
<dbReference type="InterPro" id="IPR016047">
    <property type="entry name" value="M23ase_b-sheet_dom"/>
</dbReference>
<name>A0A423PSD2_9GAMM</name>
<dbReference type="SUPFAM" id="SSF51261">
    <property type="entry name" value="Duplicated hybrid motif"/>
    <property type="match status" value="1"/>
</dbReference>
<feature type="transmembrane region" description="Helical" evidence="2">
    <location>
        <begin position="27"/>
        <end position="44"/>
    </location>
</feature>
<dbReference type="Pfam" id="PF01551">
    <property type="entry name" value="Peptidase_M23"/>
    <property type="match status" value="1"/>
</dbReference>
<dbReference type="PANTHER" id="PTHR21666">
    <property type="entry name" value="PEPTIDASE-RELATED"/>
    <property type="match status" value="1"/>
</dbReference>
<dbReference type="InterPro" id="IPR011055">
    <property type="entry name" value="Dup_hybrid_motif"/>
</dbReference>
<evidence type="ECO:0000313" key="4">
    <source>
        <dbReference type="EMBL" id="ROO28493.1"/>
    </source>
</evidence>
<dbReference type="PANTHER" id="PTHR21666:SF268">
    <property type="entry name" value="PEPTIDASE M23 DOMAIN-CONTAINING PROTEIN"/>
    <property type="match status" value="1"/>
</dbReference>
<dbReference type="GO" id="GO:0004222">
    <property type="term" value="F:metalloendopeptidase activity"/>
    <property type="evidence" value="ECO:0007669"/>
    <property type="project" value="TreeGrafter"/>
</dbReference>
<keyword evidence="2" id="KW-1133">Transmembrane helix</keyword>
<reference evidence="4 5" key="1">
    <citation type="submission" date="2013-10" db="EMBL/GenBank/DDBJ databases">
        <title>Salinisphaera orenii MK-B5 Genome Sequencing.</title>
        <authorList>
            <person name="Lai Q."/>
            <person name="Li C."/>
            <person name="Shao Z."/>
        </authorList>
    </citation>
    <scope>NUCLEOTIDE SEQUENCE [LARGE SCALE GENOMIC DNA]</scope>
    <source>
        <strain evidence="4 5">MK-B5</strain>
    </source>
</reference>
<evidence type="ECO:0000259" key="3">
    <source>
        <dbReference type="Pfam" id="PF01551"/>
    </source>
</evidence>
<dbReference type="AlphaFoldDB" id="A0A423PSD2"/>
<evidence type="ECO:0000256" key="2">
    <source>
        <dbReference type="SAM" id="Phobius"/>
    </source>
</evidence>
<keyword evidence="2" id="KW-0812">Transmembrane</keyword>
<dbReference type="EMBL" id="AYKH01000009">
    <property type="protein sequence ID" value="ROO28493.1"/>
    <property type="molecule type" value="Genomic_DNA"/>
</dbReference>
<organism evidence="4 5">
    <name type="scientific">Salinisphaera orenii MK-B5</name>
    <dbReference type="NCBI Taxonomy" id="856730"/>
    <lineage>
        <taxon>Bacteria</taxon>
        <taxon>Pseudomonadati</taxon>
        <taxon>Pseudomonadota</taxon>
        <taxon>Gammaproteobacteria</taxon>
        <taxon>Salinisphaerales</taxon>
        <taxon>Salinisphaeraceae</taxon>
        <taxon>Salinisphaera</taxon>
    </lineage>
</organism>
<keyword evidence="2" id="KW-0472">Membrane</keyword>
<dbReference type="RefSeq" id="WP_221179889.1">
    <property type="nucleotide sequence ID" value="NZ_AYKH01000009.1"/>
</dbReference>
<protein>
    <submittedName>
        <fullName evidence="4">Peptidase M23</fullName>
    </submittedName>
</protein>
<feature type="domain" description="M23ase beta-sheet core" evidence="3">
    <location>
        <begin position="236"/>
        <end position="335"/>
    </location>
</feature>